<comment type="caution">
    <text evidence="2">The sequence shown here is derived from an EMBL/GenBank/DDBJ whole genome shotgun (WGS) entry which is preliminary data.</text>
</comment>
<dbReference type="Proteomes" id="UP000244722">
    <property type="component" value="Unassembled WGS sequence"/>
</dbReference>
<evidence type="ECO:0008006" key="4">
    <source>
        <dbReference type="Google" id="ProtNLM"/>
    </source>
</evidence>
<evidence type="ECO:0000313" key="2">
    <source>
        <dbReference type="EMBL" id="PUU81539.1"/>
    </source>
</evidence>
<proteinExistence type="predicted"/>
<sequence length="59" mass="6557">MVVVWWGYDTIFGGVCVCVCVLWDLFGFHFSLVAVDAGLFSRPVGRQSDGVVRTTKDED</sequence>
<reference evidence="2 3" key="1">
    <citation type="submission" date="2017-04" db="EMBL/GenBank/DDBJ databases">
        <title>Draft genome sequence of Tuber borchii Vittad., a whitish edible truffle.</title>
        <authorList>
            <consortium name="DOE Joint Genome Institute"/>
            <person name="Murat C."/>
            <person name="Kuo A."/>
            <person name="Barry K.W."/>
            <person name="Clum A."/>
            <person name="Dockter R.B."/>
            <person name="Fauchery L."/>
            <person name="Iotti M."/>
            <person name="Kohler A."/>
            <person name="Labutti K."/>
            <person name="Lindquist E.A."/>
            <person name="Lipzen A."/>
            <person name="Ohm R.A."/>
            <person name="Wang M."/>
            <person name="Grigoriev I.V."/>
            <person name="Zambonelli A."/>
            <person name="Martin F.M."/>
        </authorList>
    </citation>
    <scope>NUCLEOTIDE SEQUENCE [LARGE SCALE GENOMIC DNA]</scope>
    <source>
        <strain evidence="2 3">Tbo3840</strain>
    </source>
</reference>
<feature type="transmembrane region" description="Helical" evidence="1">
    <location>
        <begin position="12"/>
        <end position="35"/>
    </location>
</feature>
<accession>A0A2T7A1C4</accession>
<organism evidence="2 3">
    <name type="scientific">Tuber borchii</name>
    <name type="common">White truffle</name>
    <dbReference type="NCBI Taxonomy" id="42251"/>
    <lineage>
        <taxon>Eukaryota</taxon>
        <taxon>Fungi</taxon>
        <taxon>Dikarya</taxon>
        <taxon>Ascomycota</taxon>
        <taxon>Pezizomycotina</taxon>
        <taxon>Pezizomycetes</taxon>
        <taxon>Pezizales</taxon>
        <taxon>Tuberaceae</taxon>
        <taxon>Tuber</taxon>
    </lineage>
</organism>
<keyword evidence="1" id="KW-0472">Membrane</keyword>
<evidence type="ECO:0000313" key="3">
    <source>
        <dbReference type="Proteomes" id="UP000244722"/>
    </source>
</evidence>
<name>A0A2T7A1C4_TUBBO</name>
<keyword evidence="3" id="KW-1185">Reference proteome</keyword>
<evidence type="ECO:0000256" key="1">
    <source>
        <dbReference type="SAM" id="Phobius"/>
    </source>
</evidence>
<keyword evidence="1" id="KW-1133">Transmembrane helix</keyword>
<dbReference type="EMBL" id="NESQ01000043">
    <property type="protein sequence ID" value="PUU81539.1"/>
    <property type="molecule type" value="Genomic_DNA"/>
</dbReference>
<protein>
    <recommendedName>
        <fullName evidence="4">Transmembrane protein</fullName>
    </recommendedName>
</protein>
<gene>
    <name evidence="2" type="ORF">B9Z19DRAFT_1076746</name>
</gene>
<keyword evidence="1" id="KW-0812">Transmembrane</keyword>
<dbReference type="AlphaFoldDB" id="A0A2T7A1C4"/>